<evidence type="ECO:0000313" key="3">
    <source>
        <dbReference type="Proteomes" id="UP000642180"/>
    </source>
</evidence>
<evidence type="ECO:0000313" key="2">
    <source>
        <dbReference type="EMBL" id="GGI20628.1"/>
    </source>
</evidence>
<dbReference type="EMBL" id="BMDI01000002">
    <property type="protein sequence ID" value="GGI20628.1"/>
    <property type="molecule type" value="Genomic_DNA"/>
</dbReference>
<keyword evidence="3" id="KW-1185">Reference proteome</keyword>
<sequence>MQIALPVVKCFASTEVIFQGLCMKSLITLLLVLTVSGAALAEKPSAESIEKLLIVTDSDKVMDQMFDHLDGFMKNMVNQSVQQNKMNEEGRKVMDNFMARMVKVMREELSWEQTKPIYVQVYSENFTQQEVDDLLTFYATPTGKALIEKMPVVMGKSMELTQARIGPMMQRMQMEMRAAVAEVKAAQKADGAQ</sequence>
<reference evidence="3" key="1">
    <citation type="journal article" date="2019" name="Int. J. Syst. Evol. Microbiol.">
        <title>The Global Catalogue of Microorganisms (GCM) 10K type strain sequencing project: providing services to taxonomists for standard genome sequencing and annotation.</title>
        <authorList>
            <consortium name="The Broad Institute Genomics Platform"/>
            <consortium name="The Broad Institute Genome Sequencing Center for Infectious Disease"/>
            <person name="Wu L."/>
            <person name="Ma J."/>
        </authorList>
    </citation>
    <scope>NUCLEOTIDE SEQUENCE [LARGE SCALE GENOMIC DNA]</scope>
    <source>
        <strain evidence="3">CCM 2767</strain>
    </source>
</reference>
<dbReference type="Pfam" id="PF09832">
    <property type="entry name" value="DUF2059"/>
    <property type="match status" value="1"/>
</dbReference>
<feature type="domain" description="DUF2059" evidence="1">
    <location>
        <begin position="115"/>
        <end position="170"/>
    </location>
</feature>
<organism evidence="2 3">
    <name type="scientific">Oxalicibacterium faecigallinarum</name>
    <dbReference type="NCBI Taxonomy" id="573741"/>
    <lineage>
        <taxon>Bacteria</taxon>
        <taxon>Pseudomonadati</taxon>
        <taxon>Pseudomonadota</taxon>
        <taxon>Betaproteobacteria</taxon>
        <taxon>Burkholderiales</taxon>
        <taxon>Oxalobacteraceae</taxon>
        <taxon>Oxalicibacterium</taxon>
    </lineage>
</organism>
<protein>
    <recommendedName>
        <fullName evidence="1">DUF2059 domain-containing protein</fullName>
    </recommendedName>
</protein>
<name>A0A8J3ASH8_9BURK</name>
<gene>
    <name evidence="2" type="ORF">GCM10008066_24980</name>
</gene>
<comment type="caution">
    <text evidence="2">The sequence shown here is derived from an EMBL/GenBank/DDBJ whole genome shotgun (WGS) entry which is preliminary data.</text>
</comment>
<dbReference type="AlphaFoldDB" id="A0A8J3ASH8"/>
<evidence type="ECO:0000259" key="1">
    <source>
        <dbReference type="Pfam" id="PF09832"/>
    </source>
</evidence>
<accession>A0A8J3ASH8</accession>
<dbReference type="InterPro" id="IPR018637">
    <property type="entry name" value="DUF2059"/>
</dbReference>
<dbReference type="Proteomes" id="UP000642180">
    <property type="component" value="Unassembled WGS sequence"/>
</dbReference>
<proteinExistence type="predicted"/>